<dbReference type="SMART" id="SM00342">
    <property type="entry name" value="HTH_ARAC"/>
    <property type="match status" value="1"/>
</dbReference>
<evidence type="ECO:0000256" key="1">
    <source>
        <dbReference type="ARBA" id="ARBA00023015"/>
    </source>
</evidence>
<keyword evidence="4" id="KW-0804">Transcription</keyword>
<dbReference type="PROSITE" id="PS00041">
    <property type="entry name" value="HTH_ARAC_FAMILY_1"/>
    <property type="match status" value="1"/>
</dbReference>
<proteinExistence type="predicted"/>
<dbReference type="PANTHER" id="PTHR46796">
    <property type="entry name" value="HTH-TYPE TRANSCRIPTIONAL ACTIVATOR RHAS-RELATED"/>
    <property type="match status" value="1"/>
</dbReference>
<keyword evidence="3" id="KW-0010">Activator</keyword>
<dbReference type="InterPro" id="IPR020449">
    <property type="entry name" value="Tscrpt_reg_AraC-type_HTH"/>
</dbReference>
<keyword evidence="2" id="KW-0238">DNA-binding</keyword>
<keyword evidence="1" id="KW-0805">Transcription regulation</keyword>
<sequence>MPDVTFYRDDALPFLEAKQCLKSDFAYQRHFHEEYSIGLIDEGETHAWCDGVMHRVEKGRVISFPPMMLHACYPDSGVAWKYKMLFIHPAWFQGLSQRELDQLQIPFLLGEGKNKACRIHINRTMEALARSSSPLEIETALIELIQALVSQNTSDLEHESQQGQQDQKYVKRIKDYLHAHFTERITLEQLEHVAGISKFHLIRLFKRWNHLPPHAYQNLLRINQAKTELIKKRSIAEVAIEVGFYDQSHFSKTFDKIVGTTPHKYAVSI</sequence>
<dbReference type="PROSITE" id="PS01124">
    <property type="entry name" value="HTH_ARAC_FAMILY_2"/>
    <property type="match status" value="1"/>
</dbReference>
<dbReference type="Pfam" id="PF02311">
    <property type="entry name" value="AraC_binding"/>
    <property type="match status" value="1"/>
</dbReference>
<dbReference type="InterPro" id="IPR014710">
    <property type="entry name" value="RmlC-like_jellyroll"/>
</dbReference>
<evidence type="ECO:0000313" key="6">
    <source>
        <dbReference type="EMBL" id="MEC0232318.1"/>
    </source>
</evidence>
<gene>
    <name evidence="6" type="ORF">P4I72_34980</name>
</gene>
<feature type="domain" description="HTH araC/xylS-type" evidence="5">
    <location>
        <begin position="171"/>
        <end position="268"/>
    </location>
</feature>
<dbReference type="InterPro" id="IPR018062">
    <property type="entry name" value="HTH_AraC-typ_CS"/>
</dbReference>
<dbReference type="InterPro" id="IPR037923">
    <property type="entry name" value="HTH-like"/>
</dbReference>
<evidence type="ECO:0000256" key="3">
    <source>
        <dbReference type="ARBA" id="ARBA00023159"/>
    </source>
</evidence>
<evidence type="ECO:0000313" key="7">
    <source>
        <dbReference type="Proteomes" id="UP001338137"/>
    </source>
</evidence>
<dbReference type="EMBL" id="JARLKY010000118">
    <property type="protein sequence ID" value="MEC0232318.1"/>
    <property type="molecule type" value="Genomic_DNA"/>
</dbReference>
<name>A0ABU6GHX5_9BACL</name>
<evidence type="ECO:0000256" key="2">
    <source>
        <dbReference type="ARBA" id="ARBA00023125"/>
    </source>
</evidence>
<evidence type="ECO:0000259" key="5">
    <source>
        <dbReference type="PROSITE" id="PS01124"/>
    </source>
</evidence>
<dbReference type="PRINTS" id="PR00032">
    <property type="entry name" value="HTHARAC"/>
</dbReference>
<dbReference type="InterPro" id="IPR009057">
    <property type="entry name" value="Homeodomain-like_sf"/>
</dbReference>
<comment type="caution">
    <text evidence="6">The sequence shown here is derived from an EMBL/GenBank/DDBJ whole genome shotgun (WGS) entry which is preliminary data.</text>
</comment>
<dbReference type="InterPro" id="IPR003313">
    <property type="entry name" value="AraC-bd"/>
</dbReference>
<dbReference type="SUPFAM" id="SSF46689">
    <property type="entry name" value="Homeodomain-like"/>
    <property type="match status" value="2"/>
</dbReference>
<keyword evidence="7" id="KW-1185">Reference proteome</keyword>
<reference evidence="6 7" key="1">
    <citation type="submission" date="2023-03" db="EMBL/GenBank/DDBJ databases">
        <title>Bacillus Genome Sequencing.</title>
        <authorList>
            <person name="Dunlap C."/>
        </authorList>
    </citation>
    <scope>NUCLEOTIDE SEQUENCE [LARGE SCALE GENOMIC DNA]</scope>
    <source>
        <strain evidence="6 7">BD-533</strain>
    </source>
</reference>
<dbReference type="InterPro" id="IPR018060">
    <property type="entry name" value="HTH_AraC"/>
</dbReference>
<organism evidence="6 7">
    <name type="scientific">Paenibacillus alba</name>
    <dbReference type="NCBI Taxonomy" id="1197127"/>
    <lineage>
        <taxon>Bacteria</taxon>
        <taxon>Bacillati</taxon>
        <taxon>Bacillota</taxon>
        <taxon>Bacilli</taxon>
        <taxon>Bacillales</taxon>
        <taxon>Paenibacillaceae</taxon>
        <taxon>Paenibacillus</taxon>
    </lineage>
</organism>
<dbReference type="InterPro" id="IPR050204">
    <property type="entry name" value="AraC_XylS_family_regulators"/>
</dbReference>
<dbReference type="Proteomes" id="UP001338137">
    <property type="component" value="Unassembled WGS sequence"/>
</dbReference>
<dbReference type="SUPFAM" id="SSF51215">
    <property type="entry name" value="Regulatory protein AraC"/>
    <property type="match status" value="1"/>
</dbReference>
<dbReference type="PANTHER" id="PTHR46796:SF2">
    <property type="entry name" value="TRANSCRIPTIONAL REGULATORY PROTEIN"/>
    <property type="match status" value="1"/>
</dbReference>
<dbReference type="RefSeq" id="WP_326076473.1">
    <property type="nucleotide sequence ID" value="NZ_JARLKY010000118.1"/>
</dbReference>
<dbReference type="Pfam" id="PF12833">
    <property type="entry name" value="HTH_18"/>
    <property type="match status" value="1"/>
</dbReference>
<dbReference type="Gene3D" id="1.10.10.60">
    <property type="entry name" value="Homeodomain-like"/>
    <property type="match status" value="2"/>
</dbReference>
<protein>
    <submittedName>
        <fullName evidence="6">AraC family transcriptional regulator</fullName>
    </submittedName>
</protein>
<accession>A0ABU6GHX5</accession>
<dbReference type="Gene3D" id="2.60.120.10">
    <property type="entry name" value="Jelly Rolls"/>
    <property type="match status" value="1"/>
</dbReference>
<evidence type="ECO:0000256" key="4">
    <source>
        <dbReference type="ARBA" id="ARBA00023163"/>
    </source>
</evidence>